<dbReference type="InterPro" id="IPR004368">
    <property type="entry name" value="TIF_IF1"/>
</dbReference>
<dbReference type="HAMAP" id="MF_00075">
    <property type="entry name" value="IF_1"/>
    <property type="match status" value="1"/>
</dbReference>
<comment type="function">
    <text evidence="1">One of the essential components for the initiation of protein synthesis. Stabilizes the binding of IF-2 and IF-3 on the 30S subunit to which N-formylmethionyl-tRNA(fMet) subsequently binds. Helps modulate mRNA selection, yielding the 30S pre-initiation complex (PIC). Upon addition of the 50S ribosomal subunit IF-1, IF-2 and IF-3 are released leaving the mature 70S translation initiation complex.</text>
</comment>
<organism evidence="9 10">
    <name type="scientific">Cuscuta epithymum</name>
    <dbReference type="NCBI Taxonomy" id="186058"/>
    <lineage>
        <taxon>Eukaryota</taxon>
        <taxon>Viridiplantae</taxon>
        <taxon>Streptophyta</taxon>
        <taxon>Embryophyta</taxon>
        <taxon>Tracheophyta</taxon>
        <taxon>Spermatophyta</taxon>
        <taxon>Magnoliopsida</taxon>
        <taxon>eudicotyledons</taxon>
        <taxon>Gunneridae</taxon>
        <taxon>Pentapetalae</taxon>
        <taxon>asterids</taxon>
        <taxon>lamiids</taxon>
        <taxon>Solanales</taxon>
        <taxon>Convolvulaceae</taxon>
        <taxon>Cuscuteae</taxon>
        <taxon>Cuscuta</taxon>
        <taxon>Cuscuta subgen. Cuscuta</taxon>
    </lineage>
</organism>
<dbReference type="EMBL" id="CAMAPF010000956">
    <property type="protein sequence ID" value="CAH9129818.1"/>
    <property type="molecule type" value="Genomic_DNA"/>
</dbReference>
<dbReference type="NCBIfam" id="TIGR00008">
    <property type="entry name" value="infA"/>
    <property type="match status" value="1"/>
</dbReference>
<dbReference type="FunFam" id="2.40.50.140:FF:000002">
    <property type="entry name" value="Translation initiation factor IF-1"/>
    <property type="match status" value="1"/>
</dbReference>
<dbReference type="PANTHER" id="PTHR33370">
    <property type="entry name" value="TRANSLATION INITIATION FACTOR IF-1, CHLOROPLASTIC"/>
    <property type="match status" value="1"/>
</dbReference>
<evidence type="ECO:0000313" key="9">
    <source>
        <dbReference type="EMBL" id="CAH9129818.1"/>
    </source>
</evidence>
<dbReference type="SUPFAM" id="SSF50249">
    <property type="entry name" value="Nucleic acid-binding proteins"/>
    <property type="match status" value="1"/>
</dbReference>
<dbReference type="Gene3D" id="2.40.50.140">
    <property type="entry name" value="Nucleic acid-binding proteins"/>
    <property type="match status" value="1"/>
</dbReference>
<comment type="subunit">
    <text evidence="3">Component of the 30S ribosomal translation pre-initiation complex which assembles on the 30S ribosome in the order IF-2 and IF-3, IF-1 and N-formylmethionyl-tRNA(fMet); mRNA recruitment can occur at any time during PIC assembly.</text>
</comment>
<comment type="similarity">
    <text evidence="2">Belongs to the IF-1 family.</text>
</comment>
<dbReference type="AlphaFoldDB" id="A0AAV0F300"/>
<evidence type="ECO:0000256" key="2">
    <source>
        <dbReference type="ARBA" id="ARBA00010939"/>
    </source>
</evidence>
<dbReference type="PROSITE" id="PS50832">
    <property type="entry name" value="S1_IF1_TYPE"/>
    <property type="match status" value="1"/>
</dbReference>
<evidence type="ECO:0000256" key="3">
    <source>
        <dbReference type="ARBA" id="ARBA00011599"/>
    </source>
</evidence>
<dbReference type="GO" id="GO:0003743">
    <property type="term" value="F:translation initiation factor activity"/>
    <property type="evidence" value="ECO:0007669"/>
    <property type="project" value="UniProtKB-UniRule"/>
</dbReference>
<comment type="caution">
    <text evidence="9">The sequence shown here is derived from an EMBL/GenBank/DDBJ whole genome shotgun (WGS) entry which is preliminary data.</text>
</comment>
<evidence type="ECO:0000256" key="6">
    <source>
        <dbReference type="ARBA" id="ARBA00068272"/>
    </source>
</evidence>
<accession>A0AAV0F300</accession>
<dbReference type="CDD" id="cd04451">
    <property type="entry name" value="S1_IF1"/>
    <property type="match status" value="1"/>
</dbReference>
<dbReference type="GO" id="GO:0005829">
    <property type="term" value="C:cytosol"/>
    <property type="evidence" value="ECO:0007669"/>
    <property type="project" value="TreeGrafter"/>
</dbReference>
<proteinExistence type="inferred from homology"/>
<dbReference type="InterPro" id="IPR003029">
    <property type="entry name" value="S1_domain"/>
</dbReference>
<evidence type="ECO:0000256" key="5">
    <source>
        <dbReference type="ARBA" id="ARBA00022917"/>
    </source>
</evidence>
<keyword evidence="5 7" id="KW-0648">Protein biosynthesis</keyword>
<dbReference type="SMART" id="SM00316">
    <property type="entry name" value="S1"/>
    <property type="match status" value="1"/>
</dbReference>
<gene>
    <name evidence="9" type="ORF">CEPIT_LOCUS30150</name>
</gene>
<name>A0AAV0F300_9ASTE</name>
<keyword evidence="10" id="KW-1185">Reference proteome</keyword>
<evidence type="ECO:0000256" key="1">
    <source>
        <dbReference type="ARBA" id="ARBA00003935"/>
    </source>
</evidence>
<dbReference type="Proteomes" id="UP001152523">
    <property type="component" value="Unassembled WGS sequence"/>
</dbReference>
<evidence type="ECO:0000256" key="4">
    <source>
        <dbReference type="ARBA" id="ARBA00022540"/>
    </source>
</evidence>
<dbReference type="InterPro" id="IPR006196">
    <property type="entry name" value="RNA-binding_domain_S1_IF1"/>
</dbReference>
<protein>
    <recommendedName>
        <fullName evidence="6">Translation initiation factor IF-1, chloroplastic</fullName>
    </recommendedName>
</protein>
<sequence>MTSLSWWLATPSTATSTAFKTFCLLPPPGKAATNCLSFRAKDYEKLIAKAHGRSVNSQCHLSSKKDNGKNVRCTAAAEQKSTLEGSILESLSNGKFRIRLENEDVIIGYISGKIRKNFIRLLPGDRVRVEVSRYDSSQGRIIFRLRGKDPN</sequence>
<dbReference type="Pfam" id="PF01176">
    <property type="entry name" value="eIF-1a"/>
    <property type="match status" value="1"/>
</dbReference>
<dbReference type="InterPro" id="IPR012340">
    <property type="entry name" value="NA-bd_OB-fold"/>
</dbReference>
<feature type="domain" description="S1-like" evidence="8">
    <location>
        <begin position="71"/>
        <end position="146"/>
    </location>
</feature>
<dbReference type="GO" id="GO:0003723">
    <property type="term" value="F:RNA binding"/>
    <property type="evidence" value="ECO:0007669"/>
    <property type="project" value="InterPro"/>
</dbReference>
<keyword evidence="4 7" id="KW-0396">Initiation factor</keyword>
<evidence type="ECO:0000313" key="10">
    <source>
        <dbReference type="Proteomes" id="UP001152523"/>
    </source>
</evidence>
<evidence type="ECO:0000256" key="7">
    <source>
        <dbReference type="PROSITE-ProRule" id="PRU00181"/>
    </source>
</evidence>
<evidence type="ECO:0000259" key="8">
    <source>
        <dbReference type="PROSITE" id="PS50832"/>
    </source>
</evidence>
<dbReference type="GO" id="GO:0043022">
    <property type="term" value="F:ribosome binding"/>
    <property type="evidence" value="ECO:0007669"/>
    <property type="project" value="TreeGrafter"/>
</dbReference>
<dbReference type="PANTHER" id="PTHR33370:SF1">
    <property type="entry name" value="TRANSLATION INITIATION FACTOR IF-1, CHLOROPLASTIC"/>
    <property type="match status" value="1"/>
</dbReference>
<reference evidence="9" key="1">
    <citation type="submission" date="2022-07" db="EMBL/GenBank/DDBJ databases">
        <authorList>
            <person name="Macas J."/>
            <person name="Novak P."/>
            <person name="Neumann P."/>
        </authorList>
    </citation>
    <scope>NUCLEOTIDE SEQUENCE</scope>
</reference>